<evidence type="ECO:0000256" key="1">
    <source>
        <dbReference type="ARBA" id="ARBA00004651"/>
    </source>
</evidence>
<dbReference type="InterPro" id="IPR006702">
    <property type="entry name" value="CASP_dom"/>
</dbReference>
<protein>
    <recommendedName>
        <fullName evidence="10">CASP-like protein</fullName>
    </recommendedName>
</protein>
<comment type="subcellular location">
    <subcellularLocation>
        <location evidence="1 10">Cell membrane</location>
        <topology evidence="1 10">Multi-pass membrane protein</topology>
    </subcellularLocation>
</comment>
<feature type="transmembrane region" description="Helical" evidence="10">
    <location>
        <begin position="84"/>
        <end position="110"/>
    </location>
</feature>
<evidence type="ECO:0000256" key="2">
    <source>
        <dbReference type="ARBA" id="ARBA00007651"/>
    </source>
</evidence>
<accession>A0A8T0X1I7</accession>
<evidence type="ECO:0000256" key="10">
    <source>
        <dbReference type="RuleBase" id="RU361233"/>
    </source>
</evidence>
<keyword evidence="5 10" id="KW-0812">Transmembrane</keyword>
<comment type="similarity">
    <text evidence="2 10">Belongs to the Casparian strip membrane proteins (CASP) family.</text>
</comment>
<evidence type="ECO:0000256" key="6">
    <source>
        <dbReference type="ARBA" id="ARBA00022989"/>
    </source>
</evidence>
<gene>
    <name evidence="12" type="ORF">PVAP13_1NG418119</name>
</gene>
<dbReference type="AlphaFoldDB" id="A0A8T0X1I7"/>
<keyword evidence="13" id="KW-1185">Reference proteome</keyword>
<dbReference type="InterPro" id="IPR006459">
    <property type="entry name" value="CASP/CASPL"/>
</dbReference>
<evidence type="ECO:0000256" key="8">
    <source>
        <dbReference type="ARBA" id="ARBA00023316"/>
    </source>
</evidence>
<comment type="caution">
    <text evidence="12">The sequence shown here is derived from an EMBL/GenBank/DDBJ whole genome shotgun (WGS) entry which is preliminary data.</text>
</comment>
<proteinExistence type="inferred from homology"/>
<keyword evidence="8" id="KW-0961">Cell wall biogenesis/degradation</keyword>
<evidence type="ECO:0000259" key="11">
    <source>
        <dbReference type="Pfam" id="PF04535"/>
    </source>
</evidence>
<comment type="caution">
    <text evidence="10">Lacks conserved residue(s) required for the propagation of feature annotation.</text>
</comment>
<evidence type="ECO:0000313" key="12">
    <source>
        <dbReference type="EMBL" id="KAG2653970.1"/>
    </source>
</evidence>
<feature type="transmembrane region" description="Helical" evidence="10">
    <location>
        <begin position="122"/>
        <end position="149"/>
    </location>
</feature>
<evidence type="ECO:0000256" key="9">
    <source>
        <dbReference type="ARBA" id="ARBA00025302"/>
    </source>
</evidence>
<dbReference type="GO" id="GO:0071555">
    <property type="term" value="P:cell wall organization"/>
    <property type="evidence" value="ECO:0007669"/>
    <property type="project" value="UniProtKB-KW"/>
</dbReference>
<evidence type="ECO:0000256" key="7">
    <source>
        <dbReference type="ARBA" id="ARBA00023136"/>
    </source>
</evidence>
<organism evidence="12 13">
    <name type="scientific">Panicum virgatum</name>
    <name type="common">Blackwell switchgrass</name>
    <dbReference type="NCBI Taxonomy" id="38727"/>
    <lineage>
        <taxon>Eukaryota</taxon>
        <taxon>Viridiplantae</taxon>
        <taxon>Streptophyta</taxon>
        <taxon>Embryophyta</taxon>
        <taxon>Tracheophyta</taxon>
        <taxon>Spermatophyta</taxon>
        <taxon>Magnoliopsida</taxon>
        <taxon>Liliopsida</taxon>
        <taxon>Poales</taxon>
        <taxon>Poaceae</taxon>
        <taxon>PACMAD clade</taxon>
        <taxon>Panicoideae</taxon>
        <taxon>Panicodae</taxon>
        <taxon>Paniceae</taxon>
        <taxon>Panicinae</taxon>
        <taxon>Panicum</taxon>
        <taxon>Panicum sect. Hiantes</taxon>
    </lineage>
</organism>
<evidence type="ECO:0000256" key="3">
    <source>
        <dbReference type="ARBA" id="ARBA00011489"/>
    </source>
</evidence>
<evidence type="ECO:0000256" key="5">
    <source>
        <dbReference type="ARBA" id="ARBA00022692"/>
    </source>
</evidence>
<feature type="domain" description="Casparian strip membrane protein" evidence="11">
    <location>
        <begin position="37"/>
        <end position="183"/>
    </location>
</feature>
<comment type="function">
    <text evidence="9">Regulates membrane-cell wall junctions and localized cell wall deposition. Required for establishment of the Casparian strip membrane domain (CSD) and the subsequent formation of Casparian strips, a cell wall modification of the root endodermis that determines an apoplastic barrier between the intraorganismal apoplasm and the extraorganismal apoplasm and prevents lateral diffusion.</text>
</comment>
<reference evidence="12" key="1">
    <citation type="submission" date="2020-05" db="EMBL/GenBank/DDBJ databases">
        <title>WGS assembly of Panicum virgatum.</title>
        <authorList>
            <person name="Lovell J.T."/>
            <person name="Jenkins J."/>
            <person name="Shu S."/>
            <person name="Juenger T.E."/>
            <person name="Schmutz J."/>
        </authorList>
    </citation>
    <scope>NUCLEOTIDE SEQUENCE</scope>
    <source>
        <strain evidence="12">AP13</strain>
    </source>
</reference>
<dbReference type="EMBL" id="CM029038">
    <property type="protein sequence ID" value="KAG2653970.1"/>
    <property type="molecule type" value="Genomic_DNA"/>
</dbReference>
<evidence type="ECO:0000256" key="4">
    <source>
        <dbReference type="ARBA" id="ARBA00022475"/>
    </source>
</evidence>
<name>A0A8T0X1I7_PANVG</name>
<keyword evidence="4 10" id="KW-1003">Cell membrane</keyword>
<evidence type="ECO:0000313" key="13">
    <source>
        <dbReference type="Proteomes" id="UP000823388"/>
    </source>
</evidence>
<dbReference type="GO" id="GO:0005886">
    <property type="term" value="C:plasma membrane"/>
    <property type="evidence" value="ECO:0007669"/>
    <property type="project" value="UniProtKB-SubCell"/>
</dbReference>
<feature type="transmembrane region" description="Helical" evidence="10">
    <location>
        <begin position="44"/>
        <end position="64"/>
    </location>
</feature>
<sequence length="224" mass="23781">MEGGGKAPVSSEHGEASAKAAAAALEAARGGGTAASRGLGVLELILRFVAVVATVGSAIAMGTTNQTLPFFTQFLRFKAQYDDLPTLTFFVVVNSIVAAYLVLSIPLSIVHIIRSRAKYSRLVLVFFDAVMLALVTSAASAAAAIVYLAHKGNARANWFAICQQFDAFCERISGSLIGSFAAMRWRSLLKPADRDGLMEIARKLKMWASAPRPRGDGGSDIVEL</sequence>
<keyword evidence="6 10" id="KW-1133">Transmembrane helix</keyword>
<comment type="subunit">
    <text evidence="3 10">Homodimer and heterodimers.</text>
</comment>
<dbReference type="InterPro" id="IPR044173">
    <property type="entry name" value="CASPL"/>
</dbReference>
<dbReference type="PANTHER" id="PTHR36488">
    <property type="entry name" value="CASP-LIKE PROTEIN 1U1"/>
    <property type="match status" value="1"/>
</dbReference>
<keyword evidence="7 10" id="KW-0472">Membrane</keyword>
<dbReference type="Proteomes" id="UP000823388">
    <property type="component" value="Chromosome 1N"/>
</dbReference>
<dbReference type="NCBIfam" id="TIGR01569">
    <property type="entry name" value="A_tha_TIGR01569"/>
    <property type="match status" value="1"/>
</dbReference>
<dbReference type="PANTHER" id="PTHR36488:SF12">
    <property type="entry name" value="CASP-LIKE PROTEIN"/>
    <property type="match status" value="1"/>
</dbReference>
<dbReference type="Pfam" id="PF04535">
    <property type="entry name" value="CASP_dom"/>
    <property type="match status" value="1"/>
</dbReference>